<evidence type="ECO:0000313" key="2">
    <source>
        <dbReference type="EMBL" id="ELR24639.1"/>
    </source>
</evidence>
<keyword evidence="1" id="KW-0812">Transmembrane</keyword>
<keyword evidence="3" id="KW-1185">Reference proteome</keyword>
<evidence type="ECO:0000313" key="3">
    <source>
        <dbReference type="Proteomes" id="UP000011083"/>
    </source>
</evidence>
<proteinExistence type="predicted"/>
<keyword evidence="1" id="KW-0472">Membrane</keyword>
<dbReference type="AlphaFoldDB" id="L8HGI7"/>
<name>L8HGI7_ACACF</name>
<reference evidence="2 3" key="1">
    <citation type="journal article" date="2013" name="Genome Biol.">
        <title>Genome of Acanthamoeba castellanii highlights extensive lateral gene transfer and early evolution of tyrosine kinase signaling.</title>
        <authorList>
            <person name="Clarke M."/>
            <person name="Lohan A.J."/>
            <person name="Liu B."/>
            <person name="Lagkouvardos I."/>
            <person name="Roy S."/>
            <person name="Zafar N."/>
            <person name="Bertelli C."/>
            <person name="Schilde C."/>
            <person name="Kianianmomeni A."/>
            <person name="Burglin T.R."/>
            <person name="Frech C."/>
            <person name="Turcotte B."/>
            <person name="Kopec K.O."/>
            <person name="Synnott J.M."/>
            <person name="Choo C."/>
            <person name="Paponov I."/>
            <person name="Finkler A."/>
            <person name="Soon Heng Tan C."/>
            <person name="Hutchins A.P."/>
            <person name="Weinmeier T."/>
            <person name="Rattei T."/>
            <person name="Chu J.S."/>
            <person name="Gimenez G."/>
            <person name="Irimia M."/>
            <person name="Rigden D.J."/>
            <person name="Fitzpatrick D.A."/>
            <person name="Lorenzo-Morales J."/>
            <person name="Bateman A."/>
            <person name="Chiu C.H."/>
            <person name="Tang P."/>
            <person name="Hegemann P."/>
            <person name="Fromm H."/>
            <person name="Raoult D."/>
            <person name="Greub G."/>
            <person name="Miranda-Saavedra D."/>
            <person name="Chen N."/>
            <person name="Nash P."/>
            <person name="Ginger M.L."/>
            <person name="Horn M."/>
            <person name="Schaap P."/>
            <person name="Caler L."/>
            <person name="Loftus B."/>
        </authorList>
    </citation>
    <scope>NUCLEOTIDE SEQUENCE [LARGE SCALE GENOMIC DNA]</scope>
    <source>
        <strain evidence="2 3">Neff</strain>
    </source>
</reference>
<gene>
    <name evidence="2" type="ORF">ACA1_172240</name>
</gene>
<dbReference type="RefSeq" id="XP_004356539.1">
    <property type="nucleotide sequence ID" value="XM_004356486.1"/>
</dbReference>
<dbReference type="VEuPathDB" id="AmoebaDB:ACA1_172240"/>
<evidence type="ECO:0000256" key="1">
    <source>
        <dbReference type="SAM" id="Phobius"/>
    </source>
</evidence>
<organism evidence="2 3">
    <name type="scientific">Acanthamoeba castellanii (strain ATCC 30010 / Neff)</name>
    <dbReference type="NCBI Taxonomy" id="1257118"/>
    <lineage>
        <taxon>Eukaryota</taxon>
        <taxon>Amoebozoa</taxon>
        <taxon>Discosea</taxon>
        <taxon>Longamoebia</taxon>
        <taxon>Centramoebida</taxon>
        <taxon>Acanthamoebidae</taxon>
        <taxon>Acanthamoeba</taxon>
    </lineage>
</organism>
<protein>
    <submittedName>
        <fullName evidence="2">Uncharacterized protein</fullName>
    </submittedName>
</protein>
<dbReference type="Proteomes" id="UP000011083">
    <property type="component" value="Unassembled WGS sequence"/>
</dbReference>
<dbReference type="GeneID" id="14925661"/>
<dbReference type="EMBL" id="KB007811">
    <property type="protein sequence ID" value="ELR24639.1"/>
    <property type="molecule type" value="Genomic_DNA"/>
</dbReference>
<sequence length="456" mass="47905">MVWETPANLGNSSLLGPLTSDLVVAQRINVTTTWGIRSLTFQLFNSNASAGLVVGVGISMLAGTWLPQWDFGQRSIVAGTTFYTFNYSAAEALNLVPSVYFITLRKVTADGGQSLIVGVSGPQPGVLMPFVMVDLSTSSDGSNFAQQGTGVLGLGAETCVNPSPSPTAYVSYSPSVSPQPLRFVALTTNVTAAFGVAQPAINMSAPLFATGFNRTNVNATYSYSAQVDNTTVLDQEFTFHRDAASGNFSGLAFAIGAGNLKWSVRLNSSAAAPGPTVVRYRLSSFLNAGAYQSVPNARVLIKPGQPQAQMTTYLLPLLQQSTGLKVYARVELFDFALANNSAEAVTIEHDIIVQPPSSSESSSSEYMLELSFPAFEGSLEYDPSIGMGVVLGQNDDGGGDTNVGLIVGVAVAVPVAVALVLVVIVGALIIGWRRRKANAAGAVQFGEPLTHDQEEL</sequence>
<accession>L8HGI7</accession>
<dbReference type="KEGG" id="acan:ACA1_172240"/>
<keyword evidence="1" id="KW-1133">Transmembrane helix</keyword>
<feature type="transmembrane region" description="Helical" evidence="1">
    <location>
        <begin position="403"/>
        <end position="430"/>
    </location>
</feature>